<dbReference type="Proteomes" id="UP000460298">
    <property type="component" value="Unassembled WGS sequence"/>
</dbReference>
<name>A0A833GZ01_9LEPT</name>
<evidence type="ECO:0000313" key="1">
    <source>
        <dbReference type="EMBL" id="KAB2929151.1"/>
    </source>
</evidence>
<accession>A0A833GZ01</accession>
<sequence>MKKPKLLKLPKMPKSRTPAALEKYAKRLEATHAANKRRLAPYEAAKKKVESIRDRIQKLREKGV</sequence>
<comment type="caution">
    <text evidence="1">The sequence shown here is derived from an EMBL/GenBank/DDBJ whole genome shotgun (WGS) entry which is preliminary data.</text>
</comment>
<proteinExistence type="predicted"/>
<protein>
    <submittedName>
        <fullName evidence="1">Uncharacterized protein</fullName>
    </submittedName>
</protein>
<organism evidence="1 2">
    <name type="scientific">Leptonema illini</name>
    <dbReference type="NCBI Taxonomy" id="183"/>
    <lineage>
        <taxon>Bacteria</taxon>
        <taxon>Pseudomonadati</taxon>
        <taxon>Spirochaetota</taxon>
        <taxon>Spirochaetia</taxon>
        <taxon>Leptospirales</taxon>
        <taxon>Leptospiraceae</taxon>
        <taxon>Leptonema</taxon>
    </lineage>
</organism>
<gene>
    <name evidence="1" type="ORF">F9K24_20725</name>
</gene>
<dbReference type="AlphaFoldDB" id="A0A833GZ01"/>
<evidence type="ECO:0000313" key="2">
    <source>
        <dbReference type="Proteomes" id="UP000460298"/>
    </source>
</evidence>
<reference evidence="1 2" key="1">
    <citation type="submission" date="2019-10" db="EMBL/GenBank/DDBJ databases">
        <title>Extracellular Electron Transfer in a Candidatus Methanoperedens spp. Enrichment Culture.</title>
        <authorList>
            <person name="Berger S."/>
            <person name="Rangel Shaw D."/>
            <person name="Berben T."/>
            <person name="In 'T Zandt M."/>
            <person name="Frank J."/>
            <person name="Reimann J."/>
            <person name="Jetten M.S.M."/>
            <person name="Welte C.U."/>
        </authorList>
    </citation>
    <scope>NUCLEOTIDE SEQUENCE [LARGE SCALE GENOMIC DNA]</scope>
    <source>
        <strain evidence="1">SB12</strain>
    </source>
</reference>
<dbReference type="EMBL" id="WBUI01000036">
    <property type="protein sequence ID" value="KAB2929151.1"/>
    <property type="molecule type" value="Genomic_DNA"/>
</dbReference>